<evidence type="ECO:0000313" key="6">
    <source>
        <dbReference type="Proteomes" id="UP001229346"/>
    </source>
</evidence>
<protein>
    <submittedName>
        <fullName evidence="5">DNA-binding beta-propeller fold protein YncE</fullName>
    </submittedName>
</protein>
<dbReference type="PANTHER" id="PTHR24104">
    <property type="entry name" value="E3 UBIQUITIN-PROTEIN LIGASE NHLRC1-RELATED"/>
    <property type="match status" value="1"/>
</dbReference>
<dbReference type="InterPro" id="IPR001258">
    <property type="entry name" value="NHL_repeat"/>
</dbReference>
<comment type="caution">
    <text evidence="5">The sequence shown here is derived from an EMBL/GenBank/DDBJ whole genome shotgun (WGS) entry which is preliminary data.</text>
</comment>
<proteinExistence type="predicted"/>
<evidence type="ECO:0000313" key="5">
    <source>
        <dbReference type="EMBL" id="MDQ0114471.1"/>
    </source>
</evidence>
<evidence type="ECO:0000256" key="3">
    <source>
        <dbReference type="SAM" id="Phobius"/>
    </source>
</evidence>
<feature type="chain" id="PRO_5046784601" evidence="4">
    <location>
        <begin position="28"/>
        <end position="487"/>
    </location>
</feature>
<dbReference type="InterPro" id="IPR011042">
    <property type="entry name" value="6-blade_b-propeller_TolB-like"/>
</dbReference>
<gene>
    <name evidence="5" type="ORF">J2T15_003926</name>
</gene>
<dbReference type="Pfam" id="PF13414">
    <property type="entry name" value="TPR_11"/>
    <property type="match status" value="1"/>
</dbReference>
<feature type="repeat" description="NHL" evidence="2">
    <location>
        <begin position="323"/>
        <end position="366"/>
    </location>
</feature>
<feature type="signal peptide" evidence="4">
    <location>
        <begin position="1"/>
        <end position="27"/>
    </location>
</feature>
<keyword evidence="5" id="KW-0238">DNA-binding</keyword>
<keyword evidence="6" id="KW-1185">Reference proteome</keyword>
<dbReference type="SUPFAM" id="SSF48452">
    <property type="entry name" value="TPR-like"/>
    <property type="match status" value="1"/>
</dbReference>
<dbReference type="InterPro" id="IPR050952">
    <property type="entry name" value="TRIM-NHL_E3_ligases"/>
</dbReference>
<organism evidence="5 6">
    <name type="scientific">Paenibacillus harenae</name>
    <dbReference type="NCBI Taxonomy" id="306543"/>
    <lineage>
        <taxon>Bacteria</taxon>
        <taxon>Bacillati</taxon>
        <taxon>Bacillota</taxon>
        <taxon>Bacilli</taxon>
        <taxon>Bacillales</taxon>
        <taxon>Paenibacillaceae</taxon>
        <taxon>Paenibacillus</taxon>
    </lineage>
</organism>
<keyword evidence="4" id="KW-0732">Signal</keyword>
<dbReference type="PROSITE" id="PS51125">
    <property type="entry name" value="NHL"/>
    <property type="match status" value="2"/>
</dbReference>
<accession>A0ABT9U4A2</accession>
<dbReference type="RefSeq" id="WP_307205813.1">
    <property type="nucleotide sequence ID" value="NZ_JAUSSU010000007.1"/>
</dbReference>
<keyword evidence="3" id="KW-0472">Membrane</keyword>
<evidence type="ECO:0000256" key="4">
    <source>
        <dbReference type="SAM" id="SignalP"/>
    </source>
</evidence>
<evidence type="ECO:0000256" key="1">
    <source>
        <dbReference type="ARBA" id="ARBA00022737"/>
    </source>
</evidence>
<keyword evidence="3" id="KW-1133">Transmembrane helix</keyword>
<dbReference type="InterPro" id="IPR011990">
    <property type="entry name" value="TPR-like_helical_dom_sf"/>
</dbReference>
<dbReference type="Gene3D" id="2.120.10.30">
    <property type="entry name" value="TolB, C-terminal domain"/>
    <property type="match status" value="1"/>
</dbReference>
<feature type="transmembrane region" description="Helical" evidence="3">
    <location>
        <begin position="450"/>
        <end position="471"/>
    </location>
</feature>
<evidence type="ECO:0000256" key="2">
    <source>
        <dbReference type="PROSITE-ProRule" id="PRU00504"/>
    </source>
</evidence>
<dbReference type="Proteomes" id="UP001229346">
    <property type="component" value="Unassembled WGS sequence"/>
</dbReference>
<dbReference type="SUPFAM" id="SSF101898">
    <property type="entry name" value="NHL repeat"/>
    <property type="match status" value="1"/>
</dbReference>
<keyword evidence="1" id="KW-0677">Repeat</keyword>
<dbReference type="GO" id="GO:0003677">
    <property type="term" value="F:DNA binding"/>
    <property type="evidence" value="ECO:0007669"/>
    <property type="project" value="UniProtKB-KW"/>
</dbReference>
<dbReference type="EMBL" id="JAUSSU010000007">
    <property type="protein sequence ID" value="MDQ0114471.1"/>
    <property type="molecule type" value="Genomic_DNA"/>
</dbReference>
<feature type="repeat" description="NHL" evidence="2">
    <location>
        <begin position="107"/>
        <end position="141"/>
    </location>
</feature>
<dbReference type="Gene3D" id="1.25.40.10">
    <property type="entry name" value="Tetratricopeptide repeat domain"/>
    <property type="match status" value="1"/>
</dbReference>
<keyword evidence="3" id="KW-0812">Transmembrane</keyword>
<dbReference type="PANTHER" id="PTHR24104:SF25">
    <property type="entry name" value="PROTEIN LIN-41"/>
    <property type="match status" value="1"/>
</dbReference>
<dbReference type="CDD" id="cd05819">
    <property type="entry name" value="NHL"/>
    <property type="match status" value="1"/>
</dbReference>
<sequence length="487" mass="54323">MTIFTKAIRIIAAALALLMAVPMTAGAVSSYQGYVYDFEGNDIYSINPYLFLTSIDGTDMESGPLKGPEDLFIARDSTIYVVESGNNRVLHINAQKQVLGIYGDLEGDGALNGPKGVFVTENGDVYVSDTLNRRIAKFDKSGQFIQDFGVPESPLLPGGFVYSPSKLIVDKRGYMFVVSEGTSQGLLQLKPDGTFAGFFGANHVPYDWTRIAVRLMASEQQREQLSTVRPPEFSSIFQDAEGFIYTTTLGVEENQVKRLSAVGVDTLNMNGSQTYGDLYLPIRNNQELQTAIVDVSVNANGIITALDRTTGRLFQYNKLGDMLFAFGGFGNQDGLFKTPTSVAESPDGMIYVADQTRNRIDVFYPTPFAQLVHKASELYVDGKYEEAFRPWQQVLELNSNYDLAYYSIGKALYRQQRYKEAMSYFKIVGDQADYSNAFKEYRKIVIREQFGSFMSVLLALMIASIAIRLIVRNMSARKKRQEGVRTL</sequence>
<name>A0ABT9U4A2_PAEHA</name>
<reference evidence="5 6" key="1">
    <citation type="submission" date="2023-07" db="EMBL/GenBank/DDBJ databases">
        <title>Sorghum-associated microbial communities from plants grown in Nebraska, USA.</title>
        <authorList>
            <person name="Schachtman D."/>
        </authorList>
    </citation>
    <scope>NUCLEOTIDE SEQUENCE [LARGE SCALE GENOMIC DNA]</scope>
    <source>
        <strain evidence="5 6">CC482</strain>
    </source>
</reference>